<comment type="similarity">
    <text evidence="1 3">Belongs to the short-chain dehydrogenases/reductases (SDR) family.</text>
</comment>
<dbReference type="InterPro" id="IPR057326">
    <property type="entry name" value="KR_dom"/>
</dbReference>
<keyword evidence="2" id="KW-0560">Oxidoreductase</keyword>
<name>A0A4S2HA76_9PROT</name>
<dbReference type="CDD" id="cd05374">
    <property type="entry name" value="17beta-HSD-like_SDR_c"/>
    <property type="match status" value="1"/>
</dbReference>
<dbReference type="SUPFAM" id="SSF51735">
    <property type="entry name" value="NAD(P)-binding Rossmann-fold domains"/>
    <property type="match status" value="1"/>
</dbReference>
<evidence type="ECO:0000313" key="5">
    <source>
        <dbReference type="EMBL" id="TGY92342.1"/>
    </source>
</evidence>
<evidence type="ECO:0000256" key="3">
    <source>
        <dbReference type="RuleBase" id="RU000363"/>
    </source>
</evidence>
<reference evidence="5 6" key="1">
    <citation type="journal article" date="2013" name="Int. J. Syst. Evol. Microbiol.">
        <title>Marinicauda pacifica gen. nov., sp. nov., a prosthecate alphaproteobacterium of the family Hyphomonadaceae isolated from deep seawater.</title>
        <authorList>
            <person name="Zhang X.Y."/>
            <person name="Li G.W."/>
            <person name="Wang C.S."/>
            <person name="Zhang Y.J."/>
            <person name="Xu X.W."/>
            <person name="Li H."/>
            <person name="Liu A."/>
            <person name="Liu C."/>
            <person name="Xie B.B."/>
            <person name="Qin Q.L."/>
            <person name="Xu Z."/>
            <person name="Chen X.L."/>
            <person name="Zhou B.C."/>
            <person name="Zhang Y.Z."/>
        </authorList>
    </citation>
    <scope>NUCLEOTIDE SEQUENCE [LARGE SCALE GENOMIC DNA]</scope>
    <source>
        <strain evidence="5 6">P-1 km-3</strain>
    </source>
</reference>
<dbReference type="Pfam" id="PF00106">
    <property type="entry name" value="adh_short"/>
    <property type="match status" value="1"/>
</dbReference>
<sequence>MTESRSVVITGASTGIGYATAADLAGRGWQVFAGVRKQEDATRLAEALGERIVPLILDVTDAGTLRDGAREVAQRLEGRPLSGLVNNAGIAVAGPILHLPEEEMTRQLDVNVTGPLRTVQAFAPLLGAKRDHDGPAGRIVNISSVAGFSAAPLMAPYSCSKHALEAFTESLRREMLMYGIEVVAINPGPIATPIWDKAEQLDRERYAGTDYVEAIDRILKYMLKRGRDGLPPERVARAIHKALTDPKPKLNTVITPEPFTQWLTGHLPRRKVDRMIAKGLGLTPQVLKR</sequence>
<evidence type="ECO:0000256" key="1">
    <source>
        <dbReference type="ARBA" id="ARBA00006484"/>
    </source>
</evidence>
<evidence type="ECO:0000259" key="4">
    <source>
        <dbReference type="SMART" id="SM00822"/>
    </source>
</evidence>
<dbReference type="EMBL" id="SRXV01000003">
    <property type="protein sequence ID" value="TGY92342.1"/>
    <property type="molecule type" value="Genomic_DNA"/>
</dbReference>
<accession>A0A4S2HA76</accession>
<gene>
    <name evidence="5" type="ORF">E5162_11900</name>
</gene>
<protein>
    <submittedName>
        <fullName evidence="5">SDR family oxidoreductase</fullName>
    </submittedName>
</protein>
<keyword evidence="6" id="KW-1185">Reference proteome</keyword>
<dbReference type="PANTHER" id="PTHR44196">
    <property type="entry name" value="DEHYDROGENASE/REDUCTASE SDR FAMILY MEMBER 7B"/>
    <property type="match status" value="1"/>
</dbReference>
<dbReference type="PANTHER" id="PTHR44196:SF1">
    <property type="entry name" value="DEHYDROGENASE_REDUCTASE SDR FAMILY MEMBER 7B"/>
    <property type="match status" value="1"/>
</dbReference>
<dbReference type="RefSeq" id="WP_135945476.1">
    <property type="nucleotide sequence ID" value="NZ_BMEI01000003.1"/>
</dbReference>
<dbReference type="InterPro" id="IPR002347">
    <property type="entry name" value="SDR_fam"/>
</dbReference>
<dbReference type="InterPro" id="IPR020904">
    <property type="entry name" value="Sc_DH/Rdtase_CS"/>
</dbReference>
<dbReference type="AlphaFoldDB" id="A0A4S2HA76"/>
<organism evidence="5 6">
    <name type="scientific">Marinicauda pacifica</name>
    <dbReference type="NCBI Taxonomy" id="1133559"/>
    <lineage>
        <taxon>Bacteria</taxon>
        <taxon>Pseudomonadati</taxon>
        <taxon>Pseudomonadota</taxon>
        <taxon>Alphaproteobacteria</taxon>
        <taxon>Maricaulales</taxon>
        <taxon>Maricaulaceae</taxon>
        <taxon>Marinicauda</taxon>
    </lineage>
</organism>
<dbReference type="Gene3D" id="3.40.50.720">
    <property type="entry name" value="NAD(P)-binding Rossmann-like Domain"/>
    <property type="match status" value="1"/>
</dbReference>
<dbReference type="PROSITE" id="PS00061">
    <property type="entry name" value="ADH_SHORT"/>
    <property type="match status" value="1"/>
</dbReference>
<dbReference type="OrthoDB" id="9793825at2"/>
<feature type="domain" description="Ketoreductase" evidence="4">
    <location>
        <begin position="5"/>
        <end position="193"/>
    </location>
</feature>
<dbReference type="GO" id="GO:0016491">
    <property type="term" value="F:oxidoreductase activity"/>
    <property type="evidence" value="ECO:0007669"/>
    <property type="project" value="UniProtKB-KW"/>
</dbReference>
<evidence type="ECO:0000313" key="6">
    <source>
        <dbReference type="Proteomes" id="UP000305451"/>
    </source>
</evidence>
<dbReference type="InterPro" id="IPR036291">
    <property type="entry name" value="NAD(P)-bd_dom_sf"/>
</dbReference>
<comment type="caution">
    <text evidence="5">The sequence shown here is derived from an EMBL/GenBank/DDBJ whole genome shotgun (WGS) entry which is preliminary data.</text>
</comment>
<dbReference type="PRINTS" id="PR00081">
    <property type="entry name" value="GDHRDH"/>
</dbReference>
<dbReference type="Proteomes" id="UP000305451">
    <property type="component" value="Unassembled WGS sequence"/>
</dbReference>
<dbReference type="SMART" id="SM00822">
    <property type="entry name" value="PKS_KR"/>
    <property type="match status" value="1"/>
</dbReference>
<dbReference type="GO" id="GO:0016020">
    <property type="term" value="C:membrane"/>
    <property type="evidence" value="ECO:0007669"/>
    <property type="project" value="TreeGrafter"/>
</dbReference>
<evidence type="ECO:0000256" key="2">
    <source>
        <dbReference type="ARBA" id="ARBA00023002"/>
    </source>
</evidence>
<proteinExistence type="inferred from homology"/>
<dbReference type="PRINTS" id="PR00080">
    <property type="entry name" value="SDRFAMILY"/>
</dbReference>